<proteinExistence type="predicted"/>
<reference evidence="1" key="1">
    <citation type="submission" date="2019-11" db="EMBL/GenBank/DDBJ databases">
        <title>Nori genome reveals adaptations in red seaweeds to the harsh intertidal environment.</title>
        <authorList>
            <person name="Wang D."/>
            <person name="Mao Y."/>
        </authorList>
    </citation>
    <scope>NUCLEOTIDE SEQUENCE</scope>
    <source>
        <tissue evidence="1">Gametophyte</tissue>
    </source>
</reference>
<evidence type="ECO:0000313" key="1">
    <source>
        <dbReference type="EMBL" id="KAK1867448.1"/>
    </source>
</evidence>
<comment type="caution">
    <text evidence="1">The sequence shown here is derived from an EMBL/GenBank/DDBJ whole genome shotgun (WGS) entry which is preliminary data.</text>
</comment>
<name>A0ACC3CC74_PYRYE</name>
<sequence length="259" mass="26545">MVAPPVRAAANATSAVMAAASADDAVAAATAAPLPVSPSHGCPVEALLAAPTVCLPALRQAVFTGCPPHCRAAAYRLLLGLVPAEAARRPAATARRRAEYAAAVALLPPPALSLGGGGSSGGCPGIQRRSHYLATLLGRVDPPLAAHLGTTHGVPFLSFTVRWFGCLLVREFRSLPALLRLWDGLVAEEAGWAHFAVYVVAALLVERRAALLSAADFGGVVRVLLTPVGGGGGALGGVLGRAWVWRESFRGLHERALGV</sequence>
<dbReference type="Proteomes" id="UP000798662">
    <property type="component" value="Chromosome 3"/>
</dbReference>
<gene>
    <name evidence="1" type="ORF">I4F81_009955</name>
</gene>
<dbReference type="EMBL" id="CM020620">
    <property type="protein sequence ID" value="KAK1867448.1"/>
    <property type="molecule type" value="Genomic_DNA"/>
</dbReference>
<organism evidence="1 2">
    <name type="scientific">Pyropia yezoensis</name>
    <name type="common">Susabi-nori</name>
    <name type="synonym">Porphyra yezoensis</name>
    <dbReference type="NCBI Taxonomy" id="2788"/>
    <lineage>
        <taxon>Eukaryota</taxon>
        <taxon>Rhodophyta</taxon>
        <taxon>Bangiophyceae</taxon>
        <taxon>Bangiales</taxon>
        <taxon>Bangiaceae</taxon>
        <taxon>Pyropia</taxon>
    </lineage>
</organism>
<protein>
    <submittedName>
        <fullName evidence="1">Uncharacterized protein</fullName>
    </submittedName>
</protein>
<evidence type="ECO:0000313" key="2">
    <source>
        <dbReference type="Proteomes" id="UP000798662"/>
    </source>
</evidence>
<keyword evidence="2" id="KW-1185">Reference proteome</keyword>
<accession>A0ACC3CC74</accession>